<keyword evidence="1" id="KW-0812">Transmembrane</keyword>
<dbReference type="KEGG" id="red:roselon_02702"/>
<keyword evidence="3" id="KW-1185">Reference proteome</keyword>
<evidence type="ECO:0000256" key="1">
    <source>
        <dbReference type="SAM" id="Phobius"/>
    </source>
</evidence>
<name>W8S7V3_9RHOB</name>
<evidence type="ECO:0000313" key="2">
    <source>
        <dbReference type="EMBL" id="AHM05001.1"/>
    </source>
</evidence>
<evidence type="ECO:0000313" key="3">
    <source>
        <dbReference type="Proteomes" id="UP000019593"/>
    </source>
</evidence>
<keyword evidence="1" id="KW-0472">Membrane</keyword>
<organism evidence="2 3">
    <name type="scientific">Roseicyclus elongatus DSM 19469</name>
    <dbReference type="NCBI Taxonomy" id="1294273"/>
    <lineage>
        <taxon>Bacteria</taxon>
        <taxon>Pseudomonadati</taxon>
        <taxon>Pseudomonadota</taxon>
        <taxon>Alphaproteobacteria</taxon>
        <taxon>Rhodobacterales</taxon>
        <taxon>Roseobacteraceae</taxon>
        <taxon>Roseicyclus</taxon>
    </lineage>
</organism>
<dbReference type="EMBL" id="CP004372">
    <property type="protein sequence ID" value="AHM05001.1"/>
    <property type="molecule type" value="Genomic_DNA"/>
</dbReference>
<dbReference type="RefSeq" id="WP_198020756.1">
    <property type="nucleotide sequence ID" value="NZ_CP004372.1"/>
</dbReference>
<accession>W8S7V3</accession>
<gene>
    <name evidence="2" type="ORF">roselon_02702</name>
</gene>
<keyword evidence="1" id="KW-1133">Transmembrane helix</keyword>
<dbReference type="Proteomes" id="UP000019593">
    <property type="component" value="Chromosome"/>
</dbReference>
<dbReference type="STRING" id="1294273.roselon_02702"/>
<protein>
    <submittedName>
        <fullName evidence="2">Uncharacterized protein</fullName>
    </submittedName>
</protein>
<feature type="transmembrane region" description="Helical" evidence="1">
    <location>
        <begin position="21"/>
        <end position="39"/>
    </location>
</feature>
<sequence>MKLINESYRGLSLVIRLNTDRLLVPVMIVAALTLAGWLLSLMPAV</sequence>
<reference evidence="2 3" key="1">
    <citation type="submission" date="2013-03" db="EMBL/GenBank/DDBJ databases">
        <authorList>
            <person name="Fiebig A."/>
            <person name="Goeker M."/>
            <person name="Klenk H.-P.P."/>
        </authorList>
    </citation>
    <scope>NUCLEOTIDE SEQUENCE [LARGE SCALE GENOMIC DNA]</scope>
    <source>
        <strain evidence="3">DSM 19469</strain>
    </source>
</reference>
<dbReference type="HOGENOM" id="CLU_212203_1_0_5"/>
<dbReference type="AlphaFoldDB" id="W8S7V3"/>
<proteinExistence type="predicted"/>